<accession>A0ABD1VUZ6</accession>
<feature type="region of interest" description="Disordered" evidence="1">
    <location>
        <begin position="1"/>
        <end position="48"/>
    </location>
</feature>
<dbReference type="Proteomes" id="UP001604336">
    <property type="component" value="Unassembled WGS sequence"/>
</dbReference>
<evidence type="ECO:0000256" key="1">
    <source>
        <dbReference type="SAM" id="MobiDB-lite"/>
    </source>
</evidence>
<evidence type="ECO:0000313" key="3">
    <source>
        <dbReference type="Proteomes" id="UP001604336"/>
    </source>
</evidence>
<name>A0ABD1VUZ6_9LAMI</name>
<proteinExistence type="predicted"/>
<organism evidence="2 3">
    <name type="scientific">Abeliophyllum distichum</name>
    <dbReference type="NCBI Taxonomy" id="126358"/>
    <lineage>
        <taxon>Eukaryota</taxon>
        <taxon>Viridiplantae</taxon>
        <taxon>Streptophyta</taxon>
        <taxon>Embryophyta</taxon>
        <taxon>Tracheophyta</taxon>
        <taxon>Spermatophyta</taxon>
        <taxon>Magnoliopsida</taxon>
        <taxon>eudicotyledons</taxon>
        <taxon>Gunneridae</taxon>
        <taxon>Pentapetalae</taxon>
        <taxon>asterids</taxon>
        <taxon>lamiids</taxon>
        <taxon>Lamiales</taxon>
        <taxon>Oleaceae</taxon>
        <taxon>Forsythieae</taxon>
        <taxon>Abeliophyllum</taxon>
    </lineage>
</organism>
<feature type="compositionally biased region" description="Basic and acidic residues" evidence="1">
    <location>
        <begin position="1"/>
        <end position="14"/>
    </location>
</feature>
<dbReference type="EMBL" id="JBFOLK010000001">
    <property type="protein sequence ID" value="KAL2540518.1"/>
    <property type="molecule type" value="Genomic_DNA"/>
</dbReference>
<protein>
    <submittedName>
        <fullName evidence="2">Uncharacterized protein</fullName>
    </submittedName>
</protein>
<gene>
    <name evidence="2" type="ORF">Adt_01496</name>
</gene>
<keyword evidence="3" id="KW-1185">Reference proteome</keyword>
<sequence length="118" mass="12876">MDSQELKHRTKPEEQGGGETEEIDASTAAADMNSSGKARRQKKKGPGPTWFSLIGPCGFIPNFVNDNGYLPVRIEQSVSEHRKALLFPASLGLAHGLFGECFSIESVRLACLGRQWVS</sequence>
<comment type="caution">
    <text evidence="2">The sequence shown here is derived from an EMBL/GenBank/DDBJ whole genome shotgun (WGS) entry which is preliminary data.</text>
</comment>
<dbReference type="AlphaFoldDB" id="A0ABD1VUZ6"/>
<evidence type="ECO:0000313" key="2">
    <source>
        <dbReference type="EMBL" id="KAL2540518.1"/>
    </source>
</evidence>
<reference evidence="3" key="1">
    <citation type="submission" date="2024-07" db="EMBL/GenBank/DDBJ databases">
        <title>Two chromosome-level genome assemblies of Korean endemic species Abeliophyllum distichum and Forsythia ovata (Oleaceae).</title>
        <authorList>
            <person name="Jang H."/>
        </authorList>
    </citation>
    <scope>NUCLEOTIDE SEQUENCE [LARGE SCALE GENOMIC DNA]</scope>
</reference>